<accession>A0A1H4CMB8</accession>
<evidence type="ECO:0000313" key="2">
    <source>
        <dbReference type="EMBL" id="SEA61601.1"/>
    </source>
</evidence>
<evidence type="ECO:0000313" key="3">
    <source>
        <dbReference type="Proteomes" id="UP000198850"/>
    </source>
</evidence>
<organism evidence="2 3">
    <name type="scientific">Pedobacter hartonius</name>
    <dbReference type="NCBI Taxonomy" id="425514"/>
    <lineage>
        <taxon>Bacteria</taxon>
        <taxon>Pseudomonadati</taxon>
        <taxon>Bacteroidota</taxon>
        <taxon>Sphingobacteriia</taxon>
        <taxon>Sphingobacteriales</taxon>
        <taxon>Sphingobacteriaceae</taxon>
        <taxon>Pedobacter</taxon>
    </lineage>
</organism>
<feature type="domain" description="SnoaL-like" evidence="1">
    <location>
        <begin position="15"/>
        <end position="104"/>
    </location>
</feature>
<gene>
    <name evidence="2" type="ORF">SAMN05443550_104107</name>
</gene>
<proteinExistence type="predicted"/>
<dbReference type="Pfam" id="PF12680">
    <property type="entry name" value="SnoaL_2"/>
    <property type="match status" value="1"/>
</dbReference>
<dbReference type="RefSeq" id="WP_090556255.1">
    <property type="nucleotide sequence ID" value="NZ_FNRA01000004.1"/>
</dbReference>
<evidence type="ECO:0000259" key="1">
    <source>
        <dbReference type="Pfam" id="PF12680"/>
    </source>
</evidence>
<dbReference type="Proteomes" id="UP000198850">
    <property type="component" value="Unassembled WGS sequence"/>
</dbReference>
<protein>
    <submittedName>
        <fullName evidence="2">SnoaL-like domain-containing protein</fullName>
    </submittedName>
</protein>
<reference evidence="2 3" key="1">
    <citation type="submission" date="2016-10" db="EMBL/GenBank/DDBJ databases">
        <authorList>
            <person name="de Groot N.N."/>
        </authorList>
    </citation>
    <scope>NUCLEOTIDE SEQUENCE [LARGE SCALE GENOMIC DNA]</scope>
    <source>
        <strain evidence="2 3">DSM 19033</strain>
    </source>
</reference>
<dbReference type="Gene3D" id="3.10.450.50">
    <property type="match status" value="1"/>
</dbReference>
<keyword evidence="3" id="KW-1185">Reference proteome</keyword>
<dbReference type="AlphaFoldDB" id="A0A1H4CMB8"/>
<dbReference type="InterPro" id="IPR032710">
    <property type="entry name" value="NTF2-like_dom_sf"/>
</dbReference>
<dbReference type="OrthoDB" id="1115105at2"/>
<dbReference type="EMBL" id="FNRA01000004">
    <property type="protein sequence ID" value="SEA61601.1"/>
    <property type="molecule type" value="Genomic_DNA"/>
</dbReference>
<name>A0A1H4CMB8_9SPHI</name>
<sequence length="111" mass="12723">MDIKQFIKDWILVGNSYDTEKYLAFYTEDAVLDDPSVGRKFSGKNGIKEYFESYFIGYKTQTRKVDLVVKNTDQAHLEVEFRGDFPEGKIGGTFDFTFKEGKIALLSADLL</sequence>
<dbReference type="InterPro" id="IPR037401">
    <property type="entry name" value="SnoaL-like"/>
</dbReference>
<dbReference type="SUPFAM" id="SSF54427">
    <property type="entry name" value="NTF2-like"/>
    <property type="match status" value="1"/>
</dbReference>